<evidence type="ECO:0000256" key="1">
    <source>
        <dbReference type="SAM" id="MobiDB-lite"/>
    </source>
</evidence>
<gene>
    <name evidence="2" type="ORF">LCGC14_0467110</name>
</gene>
<feature type="region of interest" description="Disordered" evidence="1">
    <location>
        <begin position="120"/>
        <end position="141"/>
    </location>
</feature>
<feature type="compositionally biased region" description="Basic and acidic residues" evidence="1">
    <location>
        <begin position="1"/>
        <end position="18"/>
    </location>
</feature>
<feature type="region of interest" description="Disordered" evidence="1">
    <location>
        <begin position="1"/>
        <end position="24"/>
    </location>
</feature>
<name>A0A0F9VM61_9ZZZZ</name>
<evidence type="ECO:0000313" key="2">
    <source>
        <dbReference type="EMBL" id="KKN66843.1"/>
    </source>
</evidence>
<dbReference type="EMBL" id="LAZR01000488">
    <property type="protein sequence ID" value="KKN66843.1"/>
    <property type="molecule type" value="Genomic_DNA"/>
</dbReference>
<accession>A0A0F9VM61</accession>
<protein>
    <submittedName>
        <fullName evidence="2">Uncharacterized protein</fullName>
    </submittedName>
</protein>
<sequence length="226" mass="24384">MANEAFERERARIREESPSGKSVLGVSPAARWGSVLGAAASALIAQRMGQSPVAAGALAYGGGIKGAIDRRANELSAEYKKSQMMNEQDRMAAGLVKPTASTRIEGEEVVSQQYTTAGGMKDIGRGPRFKPTTTTGKPPTPRQALKRISVIYKEIDKAKFYGEISPESRKAYDDEIAELMKYIPAKQKAALEAQMKQAATVVRTGVDKKTGKRMVEYGDGTIAPEK</sequence>
<proteinExistence type="predicted"/>
<dbReference type="AlphaFoldDB" id="A0A0F9VM61"/>
<comment type="caution">
    <text evidence="2">The sequence shown here is derived from an EMBL/GenBank/DDBJ whole genome shotgun (WGS) entry which is preliminary data.</text>
</comment>
<reference evidence="2" key="1">
    <citation type="journal article" date="2015" name="Nature">
        <title>Complex archaea that bridge the gap between prokaryotes and eukaryotes.</title>
        <authorList>
            <person name="Spang A."/>
            <person name="Saw J.H."/>
            <person name="Jorgensen S.L."/>
            <person name="Zaremba-Niedzwiedzka K."/>
            <person name="Martijn J."/>
            <person name="Lind A.E."/>
            <person name="van Eijk R."/>
            <person name="Schleper C."/>
            <person name="Guy L."/>
            <person name="Ettema T.J."/>
        </authorList>
    </citation>
    <scope>NUCLEOTIDE SEQUENCE</scope>
</reference>
<organism evidence="2">
    <name type="scientific">marine sediment metagenome</name>
    <dbReference type="NCBI Taxonomy" id="412755"/>
    <lineage>
        <taxon>unclassified sequences</taxon>
        <taxon>metagenomes</taxon>
        <taxon>ecological metagenomes</taxon>
    </lineage>
</organism>